<proteinExistence type="predicted"/>
<organism evidence="1 2">
    <name type="scientific">Luteibacter anthropi</name>
    <dbReference type="NCBI Taxonomy" id="564369"/>
    <lineage>
        <taxon>Bacteria</taxon>
        <taxon>Pseudomonadati</taxon>
        <taxon>Pseudomonadota</taxon>
        <taxon>Gammaproteobacteria</taxon>
        <taxon>Lysobacterales</taxon>
        <taxon>Rhodanobacteraceae</taxon>
        <taxon>Luteibacter</taxon>
    </lineage>
</organism>
<sequence length="436" mass="48062">MNGPTDTTVHDERLQDIFRDGVVAEDVPEFFPLLRGRPLLRTFSALFHGTEEQVLLRLLVLRTLGNRPHAPDWAPQEIRDQFAYVEPVKLETVVQRLKDHELIAWENETMRYRISTIGRKALAALATMLEFENGDDDGLGYLTAQLAAGQAVGRISTDELGHLLSRLTELKDDFDRAVLSGSEHRIRRAAERLESVWTWVEKGTSVVAAITEGDEMEPAAHRLAQAVGRAQSALLRQAGTFQRELNKIDQHRVHLGRTGLSSSDLVGWLRAQDADTLAGFEDGQLLLPLPAPFIHDQIALDVAEFELLERERLAAEVTTLPGAEEPPDTADLPMGEEDLRHLEDWHAELAGIAAPRELSETLIGDDYALSAYRLSLLGLLGDPESAALEGGTADLARLPLALEIEPVLIDPDLPQIALVSAGRLRPRGDAKDTTDA</sequence>
<gene>
    <name evidence="1" type="ORF">HBF25_20275</name>
</gene>
<comment type="caution">
    <text evidence="1">The sequence shown here is derived from an EMBL/GenBank/DDBJ whole genome shotgun (WGS) entry which is preliminary data.</text>
</comment>
<protein>
    <submittedName>
        <fullName evidence="1">Uncharacterized protein</fullName>
    </submittedName>
</protein>
<keyword evidence="2" id="KW-1185">Reference proteome</keyword>
<reference evidence="1 2" key="1">
    <citation type="submission" date="2020-03" db="EMBL/GenBank/DDBJ databases">
        <authorList>
            <person name="Lai Q."/>
        </authorList>
    </citation>
    <scope>NUCLEOTIDE SEQUENCE [LARGE SCALE GENOMIC DNA]</scope>
    <source>
        <strain evidence="1 2">CCUG 25036</strain>
    </source>
</reference>
<dbReference type="EMBL" id="JAARLZ010000014">
    <property type="protein sequence ID" value="NII08729.1"/>
    <property type="molecule type" value="Genomic_DNA"/>
</dbReference>
<dbReference type="AlphaFoldDB" id="A0A7X5UDY6"/>
<dbReference type="RefSeq" id="WP_166952087.1">
    <property type="nucleotide sequence ID" value="NZ_CP077072.1"/>
</dbReference>
<name>A0A7X5UDY6_9GAMM</name>
<evidence type="ECO:0000313" key="1">
    <source>
        <dbReference type="EMBL" id="NII08729.1"/>
    </source>
</evidence>
<evidence type="ECO:0000313" key="2">
    <source>
        <dbReference type="Proteomes" id="UP000490980"/>
    </source>
</evidence>
<accession>A0A7X5UDY6</accession>
<dbReference type="Proteomes" id="UP000490980">
    <property type="component" value="Unassembled WGS sequence"/>
</dbReference>